<feature type="chain" id="PRO_5001704616" description="Secreted protein" evidence="2">
    <location>
        <begin position="18"/>
        <end position="106"/>
    </location>
</feature>
<sequence length="106" mass="12249">MRLWVLQLDWTIMACVPVPHHCHSGYCTVSPEACMNDWTLMHREPNRLRRQSTKVTSLPPHGDGHFPRQPRDRVKVTAYAGQDCDFPHHRSPSRFCLLSVDTIDSI</sequence>
<gene>
    <name evidence="3" type="ORF">AUEXF2481DRAFT_449374</name>
</gene>
<feature type="region of interest" description="Disordered" evidence="1">
    <location>
        <begin position="49"/>
        <end position="71"/>
    </location>
</feature>
<evidence type="ECO:0008006" key="5">
    <source>
        <dbReference type="Google" id="ProtNLM"/>
    </source>
</evidence>
<feature type="signal peptide" evidence="2">
    <location>
        <begin position="1"/>
        <end position="17"/>
    </location>
</feature>
<accession>A0A074Y7G2</accession>
<evidence type="ECO:0000256" key="1">
    <source>
        <dbReference type="SAM" id="MobiDB-lite"/>
    </source>
</evidence>
<keyword evidence="4" id="KW-1185">Reference proteome</keyword>
<protein>
    <recommendedName>
        <fullName evidence="5">Secreted protein</fullName>
    </recommendedName>
</protein>
<dbReference type="InParanoid" id="A0A074Y7G2"/>
<evidence type="ECO:0000313" key="4">
    <source>
        <dbReference type="Proteomes" id="UP000030641"/>
    </source>
</evidence>
<dbReference type="RefSeq" id="XP_013340448.1">
    <property type="nucleotide sequence ID" value="XM_013484994.1"/>
</dbReference>
<name>A0A074Y7G2_AURSE</name>
<organism evidence="3 4">
    <name type="scientific">Aureobasidium subglaciale (strain EXF-2481)</name>
    <name type="common">Aureobasidium pullulans var. subglaciale</name>
    <dbReference type="NCBI Taxonomy" id="1043005"/>
    <lineage>
        <taxon>Eukaryota</taxon>
        <taxon>Fungi</taxon>
        <taxon>Dikarya</taxon>
        <taxon>Ascomycota</taxon>
        <taxon>Pezizomycotina</taxon>
        <taxon>Dothideomycetes</taxon>
        <taxon>Dothideomycetidae</taxon>
        <taxon>Dothideales</taxon>
        <taxon>Saccotheciaceae</taxon>
        <taxon>Aureobasidium</taxon>
    </lineage>
</organism>
<reference evidence="3 4" key="1">
    <citation type="journal article" date="2014" name="BMC Genomics">
        <title>Genome sequencing of four Aureobasidium pullulans varieties: biotechnological potential, stress tolerance, and description of new species.</title>
        <authorList>
            <person name="Gostin Ar C."/>
            <person name="Ohm R.A."/>
            <person name="Kogej T."/>
            <person name="Sonjak S."/>
            <person name="Turk M."/>
            <person name="Zajc J."/>
            <person name="Zalar P."/>
            <person name="Grube M."/>
            <person name="Sun H."/>
            <person name="Han J."/>
            <person name="Sharma A."/>
            <person name="Chiniquy J."/>
            <person name="Ngan C.Y."/>
            <person name="Lipzen A."/>
            <person name="Barry K."/>
            <person name="Grigoriev I.V."/>
            <person name="Gunde-Cimerman N."/>
        </authorList>
    </citation>
    <scope>NUCLEOTIDE SEQUENCE [LARGE SCALE GENOMIC DNA]</scope>
    <source>
        <strain evidence="3 4">EXF-2481</strain>
    </source>
</reference>
<dbReference type="AlphaFoldDB" id="A0A074Y7G2"/>
<evidence type="ECO:0000313" key="3">
    <source>
        <dbReference type="EMBL" id="KEQ91929.1"/>
    </source>
</evidence>
<feature type="compositionally biased region" description="Basic and acidic residues" evidence="1">
    <location>
        <begin position="62"/>
        <end position="71"/>
    </location>
</feature>
<dbReference type="GeneID" id="25367804"/>
<dbReference type="Proteomes" id="UP000030641">
    <property type="component" value="Unassembled WGS sequence"/>
</dbReference>
<proteinExistence type="predicted"/>
<dbReference type="HOGENOM" id="CLU_2222728_0_0_1"/>
<keyword evidence="2" id="KW-0732">Signal</keyword>
<evidence type="ECO:0000256" key="2">
    <source>
        <dbReference type="SAM" id="SignalP"/>
    </source>
</evidence>
<dbReference type="EMBL" id="KL584774">
    <property type="protein sequence ID" value="KEQ91929.1"/>
    <property type="molecule type" value="Genomic_DNA"/>
</dbReference>